<protein>
    <submittedName>
        <fullName evidence="1">Uncharacterized protein</fullName>
    </submittedName>
</protein>
<accession>A0A076LLZ0</accession>
<evidence type="ECO:0000313" key="2">
    <source>
        <dbReference type="Proteomes" id="UP000028681"/>
    </source>
</evidence>
<reference evidence="1 2" key="1">
    <citation type="journal article" date="2012" name="PLoS ONE">
        <title>Edwardsiella comparative phylogenomics reveal the new intra/inter-species taxonomic relationships, virulence evolution and niche adaptation mechanisms.</title>
        <authorList>
            <person name="Yang M."/>
            <person name="Lv Y."/>
            <person name="Xiao J."/>
            <person name="Wu H."/>
            <person name="Zheng H."/>
            <person name="Liu Q."/>
            <person name="Zhang Y."/>
            <person name="Wang Q."/>
        </authorList>
    </citation>
    <scope>NUCLEOTIDE SEQUENCE [LARGE SCALE GENOMIC DNA]</scope>
    <source>
        <strain evidence="2">080813</strain>
    </source>
</reference>
<evidence type="ECO:0000313" key="1">
    <source>
        <dbReference type="EMBL" id="AIJ07752.1"/>
    </source>
</evidence>
<name>A0A076LLZ0_9GAMM</name>
<dbReference type="HOGENOM" id="CLU_3250741_0_0_6"/>
<dbReference type="AlphaFoldDB" id="A0A076LLZ0"/>
<dbReference type="KEGG" id="ete:ETEE_1298"/>
<gene>
    <name evidence="1" type="ORF">ETEE_1298</name>
</gene>
<proteinExistence type="predicted"/>
<organism evidence="1 2">
    <name type="scientific">Edwardsiella anguillarum ET080813</name>
    <dbReference type="NCBI Taxonomy" id="667120"/>
    <lineage>
        <taxon>Bacteria</taxon>
        <taxon>Pseudomonadati</taxon>
        <taxon>Pseudomonadota</taxon>
        <taxon>Gammaproteobacteria</taxon>
        <taxon>Enterobacterales</taxon>
        <taxon>Hafniaceae</taxon>
        <taxon>Edwardsiella</taxon>
    </lineage>
</organism>
<dbReference type="EMBL" id="CP006664">
    <property type="protein sequence ID" value="AIJ07752.1"/>
    <property type="molecule type" value="Genomic_DNA"/>
</dbReference>
<dbReference type="Proteomes" id="UP000028681">
    <property type="component" value="Chromosome"/>
</dbReference>
<sequence length="42" mass="4981">MRFYFIYLIFNDLKAGTCIAIELLSIRYQSILSTAIRGFYVR</sequence>